<dbReference type="OrthoDB" id="9797223at2"/>
<dbReference type="Proteomes" id="UP000051330">
    <property type="component" value="Unassembled WGS sequence"/>
</dbReference>
<dbReference type="PANTHER" id="PTHR30363:SF44">
    <property type="entry name" value="AGA OPERON TRANSCRIPTIONAL REPRESSOR-RELATED"/>
    <property type="match status" value="1"/>
</dbReference>
<feature type="domain" description="HTH deoR-type" evidence="4">
    <location>
        <begin position="3"/>
        <end position="58"/>
    </location>
</feature>
<comment type="caution">
    <text evidence="5">The sequence shown here is derived from an EMBL/GenBank/DDBJ whole genome shotgun (WGS) entry which is preliminary data.</text>
</comment>
<dbReference type="GO" id="GO:0003677">
    <property type="term" value="F:DNA binding"/>
    <property type="evidence" value="ECO:0007669"/>
    <property type="project" value="UniProtKB-KW"/>
</dbReference>
<keyword evidence="3" id="KW-0804">Transcription</keyword>
<dbReference type="Gene3D" id="1.10.10.10">
    <property type="entry name" value="Winged helix-like DNA-binding domain superfamily/Winged helix DNA-binding domain"/>
    <property type="match status" value="1"/>
</dbReference>
<name>A0A0R1MPS0_9LACO</name>
<dbReference type="PROSITE" id="PS51000">
    <property type="entry name" value="HTH_DEOR_2"/>
    <property type="match status" value="1"/>
</dbReference>
<protein>
    <submittedName>
        <fullName evidence="5">DeoR family transcriptional regulator</fullName>
    </submittedName>
</protein>
<dbReference type="InterPro" id="IPR050313">
    <property type="entry name" value="Carb_Metab_HTH_regulators"/>
</dbReference>
<dbReference type="InterPro" id="IPR018356">
    <property type="entry name" value="Tscrpt_reg_HTH_DeoR_CS"/>
</dbReference>
<dbReference type="InterPro" id="IPR014036">
    <property type="entry name" value="DeoR-like_C"/>
</dbReference>
<dbReference type="PRINTS" id="PR00037">
    <property type="entry name" value="HTHLACR"/>
</dbReference>
<evidence type="ECO:0000259" key="4">
    <source>
        <dbReference type="PROSITE" id="PS51000"/>
    </source>
</evidence>
<keyword evidence="6" id="KW-1185">Reference proteome</keyword>
<evidence type="ECO:0000256" key="2">
    <source>
        <dbReference type="ARBA" id="ARBA00023125"/>
    </source>
</evidence>
<dbReference type="SMART" id="SM01134">
    <property type="entry name" value="DeoRC"/>
    <property type="match status" value="1"/>
</dbReference>
<dbReference type="Pfam" id="PF00455">
    <property type="entry name" value="DeoRC"/>
    <property type="match status" value="1"/>
</dbReference>
<organism evidence="5 6">
    <name type="scientific">Schleiferilactobacillus perolens DSM 12744</name>
    <dbReference type="NCBI Taxonomy" id="1423792"/>
    <lineage>
        <taxon>Bacteria</taxon>
        <taxon>Bacillati</taxon>
        <taxon>Bacillota</taxon>
        <taxon>Bacilli</taxon>
        <taxon>Lactobacillales</taxon>
        <taxon>Lactobacillaceae</taxon>
        <taxon>Schleiferilactobacillus</taxon>
    </lineage>
</organism>
<dbReference type="EMBL" id="AZEC01000016">
    <property type="protein sequence ID" value="KRL09982.1"/>
    <property type="molecule type" value="Genomic_DNA"/>
</dbReference>
<dbReference type="PROSITE" id="PS00894">
    <property type="entry name" value="HTH_DEOR_1"/>
    <property type="match status" value="1"/>
</dbReference>
<dbReference type="InterPro" id="IPR001034">
    <property type="entry name" value="DeoR_HTH"/>
</dbReference>
<accession>A0A0R1MPS0</accession>
<gene>
    <name evidence="5" type="ORF">FD09_GL001025</name>
</gene>
<evidence type="ECO:0000256" key="1">
    <source>
        <dbReference type="ARBA" id="ARBA00023015"/>
    </source>
</evidence>
<dbReference type="PATRIC" id="fig|1423792.3.peg.1047"/>
<evidence type="ECO:0000256" key="3">
    <source>
        <dbReference type="ARBA" id="ARBA00023163"/>
    </source>
</evidence>
<dbReference type="PANTHER" id="PTHR30363">
    <property type="entry name" value="HTH-TYPE TRANSCRIPTIONAL REGULATOR SRLR-RELATED"/>
    <property type="match status" value="1"/>
</dbReference>
<dbReference type="SMART" id="SM00420">
    <property type="entry name" value="HTH_DEOR"/>
    <property type="match status" value="1"/>
</dbReference>
<keyword evidence="2" id="KW-0238">DNA-binding</keyword>
<keyword evidence="1" id="KW-0805">Transcription regulation</keyword>
<dbReference type="InterPro" id="IPR036390">
    <property type="entry name" value="WH_DNA-bd_sf"/>
</dbReference>
<dbReference type="Pfam" id="PF08220">
    <property type="entry name" value="HTH_DeoR"/>
    <property type="match status" value="1"/>
</dbReference>
<evidence type="ECO:0000313" key="5">
    <source>
        <dbReference type="EMBL" id="KRL09982.1"/>
    </source>
</evidence>
<dbReference type="AlphaFoldDB" id="A0A0R1MPS0"/>
<dbReference type="SUPFAM" id="SSF100950">
    <property type="entry name" value="NagB/RpiA/CoA transferase-like"/>
    <property type="match status" value="1"/>
</dbReference>
<sequence>MLTNQRHELILHMLHEAGFCQLQDLVHRTNTSESTIRRDLNELEQQGLLERIHGGAQLKQRAVGDERMAEREQSHPTEKRHLAEYIAAAYLRDYQAIFLDAGTTVAMLIPHLKERAGLTVYTNSVQTASMLADADIPNIIPGGQVKPQTKAIVGAIAARFLGSVHVDLAFIGTNGISARAGLMTPDPEEAAIKQVMISAARRSIVLADHSKFDQQALVTFAQPDDVDEIVTDFIPSPLQNDFRRFTTIKELTSN</sequence>
<dbReference type="STRING" id="1423792.FD09_GL001025"/>
<dbReference type="InterPro" id="IPR037171">
    <property type="entry name" value="NagB/RpiA_transferase-like"/>
</dbReference>
<dbReference type="RefSeq" id="WP_057822168.1">
    <property type="nucleotide sequence ID" value="NZ_AZEC01000016.1"/>
</dbReference>
<evidence type="ECO:0000313" key="6">
    <source>
        <dbReference type="Proteomes" id="UP000051330"/>
    </source>
</evidence>
<dbReference type="SUPFAM" id="SSF46785">
    <property type="entry name" value="Winged helix' DNA-binding domain"/>
    <property type="match status" value="1"/>
</dbReference>
<proteinExistence type="predicted"/>
<dbReference type="Gene3D" id="3.40.50.1360">
    <property type="match status" value="1"/>
</dbReference>
<dbReference type="GO" id="GO:0003700">
    <property type="term" value="F:DNA-binding transcription factor activity"/>
    <property type="evidence" value="ECO:0007669"/>
    <property type="project" value="InterPro"/>
</dbReference>
<dbReference type="InterPro" id="IPR036388">
    <property type="entry name" value="WH-like_DNA-bd_sf"/>
</dbReference>
<reference evidence="5 6" key="1">
    <citation type="journal article" date="2015" name="Genome Announc.">
        <title>Expanding the biotechnology potential of lactobacilli through comparative genomics of 213 strains and associated genera.</title>
        <authorList>
            <person name="Sun Z."/>
            <person name="Harris H.M."/>
            <person name="McCann A."/>
            <person name="Guo C."/>
            <person name="Argimon S."/>
            <person name="Zhang W."/>
            <person name="Yang X."/>
            <person name="Jeffery I.B."/>
            <person name="Cooney J.C."/>
            <person name="Kagawa T.F."/>
            <person name="Liu W."/>
            <person name="Song Y."/>
            <person name="Salvetti E."/>
            <person name="Wrobel A."/>
            <person name="Rasinkangas P."/>
            <person name="Parkhill J."/>
            <person name="Rea M.C."/>
            <person name="O'Sullivan O."/>
            <person name="Ritari J."/>
            <person name="Douillard F.P."/>
            <person name="Paul Ross R."/>
            <person name="Yang R."/>
            <person name="Briner A.E."/>
            <person name="Felis G.E."/>
            <person name="de Vos W.M."/>
            <person name="Barrangou R."/>
            <person name="Klaenhammer T.R."/>
            <person name="Caufield P.W."/>
            <person name="Cui Y."/>
            <person name="Zhang H."/>
            <person name="O'Toole P.W."/>
        </authorList>
    </citation>
    <scope>NUCLEOTIDE SEQUENCE [LARGE SCALE GENOMIC DNA]</scope>
    <source>
        <strain evidence="5 6">DSM 12744</strain>
    </source>
</reference>